<accession>A0A5B7EJP5</accession>
<evidence type="ECO:0000313" key="3">
    <source>
        <dbReference type="Proteomes" id="UP000324222"/>
    </source>
</evidence>
<feature type="region of interest" description="Disordered" evidence="1">
    <location>
        <begin position="58"/>
        <end position="80"/>
    </location>
</feature>
<feature type="compositionally biased region" description="Polar residues" evidence="1">
    <location>
        <begin position="71"/>
        <end position="80"/>
    </location>
</feature>
<dbReference type="EMBL" id="VSRR010003115">
    <property type="protein sequence ID" value="MPC34730.1"/>
    <property type="molecule type" value="Genomic_DNA"/>
</dbReference>
<comment type="caution">
    <text evidence="2">The sequence shown here is derived from an EMBL/GenBank/DDBJ whole genome shotgun (WGS) entry which is preliminary data.</text>
</comment>
<keyword evidence="3" id="KW-1185">Reference proteome</keyword>
<sequence length="80" mass="8597">MNTIRSALSAIAKIGGQPAGHSFTSLGWSRESTFAKFYRRPISKKGLFAQAVLAEDNHIGAPHPNSAAPRSPQSYSPSRD</sequence>
<organism evidence="2 3">
    <name type="scientific">Portunus trituberculatus</name>
    <name type="common">Swimming crab</name>
    <name type="synonym">Neptunus trituberculatus</name>
    <dbReference type="NCBI Taxonomy" id="210409"/>
    <lineage>
        <taxon>Eukaryota</taxon>
        <taxon>Metazoa</taxon>
        <taxon>Ecdysozoa</taxon>
        <taxon>Arthropoda</taxon>
        <taxon>Crustacea</taxon>
        <taxon>Multicrustacea</taxon>
        <taxon>Malacostraca</taxon>
        <taxon>Eumalacostraca</taxon>
        <taxon>Eucarida</taxon>
        <taxon>Decapoda</taxon>
        <taxon>Pleocyemata</taxon>
        <taxon>Brachyura</taxon>
        <taxon>Eubrachyura</taxon>
        <taxon>Portunoidea</taxon>
        <taxon>Portunidae</taxon>
        <taxon>Portuninae</taxon>
        <taxon>Portunus</taxon>
    </lineage>
</organism>
<evidence type="ECO:0000256" key="1">
    <source>
        <dbReference type="SAM" id="MobiDB-lite"/>
    </source>
</evidence>
<dbReference type="Proteomes" id="UP000324222">
    <property type="component" value="Unassembled WGS sequence"/>
</dbReference>
<proteinExistence type="predicted"/>
<evidence type="ECO:0000313" key="2">
    <source>
        <dbReference type="EMBL" id="MPC34730.1"/>
    </source>
</evidence>
<reference evidence="2 3" key="1">
    <citation type="submission" date="2019-05" db="EMBL/GenBank/DDBJ databases">
        <title>Another draft genome of Portunus trituberculatus and its Hox gene families provides insights of decapod evolution.</title>
        <authorList>
            <person name="Jeong J.-H."/>
            <person name="Song I."/>
            <person name="Kim S."/>
            <person name="Choi T."/>
            <person name="Kim D."/>
            <person name="Ryu S."/>
            <person name="Kim W."/>
        </authorList>
    </citation>
    <scope>NUCLEOTIDE SEQUENCE [LARGE SCALE GENOMIC DNA]</scope>
    <source>
        <tissue evidence="2">Muscle</tissue>
    </source>
</reference>
<gene>
    <name evidence="2" type="ORF">E2C01_028131</name>
</gene>
<dbReference type="AlphaFoldDB" id="A0A5B7EJP5"/>
<name>A0A5B7EJP5_PORTR</name>
<protein>
    <submittedName>
        <fullName evidence="2">Uncharacterized protein</fullName>
    </submittedName>
</protein>